<protein>
    <submittedName>
        <fullName evidence="2">Uncharacterized protein</fullName>
    </submittedName>
</protein>
<sequence>MADPNNMEASQLISEASAHHALNESHFDDAQEEKLKSGRKMQDSSGQLESKNVDDSLVHEDSIHNSEISADPPTEFSTSRKKSKSEKSKRNTMVVKKGKSLEISQPNRFDRHGNPITTQIGTFQYDASTRSQSVKAVRKSMNDKMLDTSKDESGLTQESSMIKAENEAQSPKKVRHKVTFMDDVSGEKGQLTEVHYIESYKKYNQEFYVDHQVQGCCSIF</sequence>
<feature type="region of interest" description="Disordered" evidence="1">
    <location>
        <begin position="147"/>
        <end position="170"/>
    </location>
</feature>
<evidence type="ECO:0000256" key="1">
    <source>
        <dbReference type="SAM" id="MobiDB-lite"/>
    </source>
</evidence>
<feature type="region of interest" description="Disordered" evidence="1">
    <location>
        <begin position="1"/>
        <end position="97"/>
    </location>
</feature>
<evidence type="ECO:0000313" key="2">
    <source>
        <dbReference type="EMBL" id="CAE0329484.1"/>
    </source>
</evidence>
<accession>A0A7S3N1K8</accession>
<feature type="compositionally biased region" description="Basic and acidic residues" evidence="1">
    <location>
        <begin position="51"/>
        <end position="64"/>
    </location>
</feature>
<gene>
    <name evidence="2" type="ORF">SINC0208_LOCUS10114</name>
</gene>
<feature type="compositionally biased region" description="Basic and acidic residues" evidence="1">
    <location>
        <begin position="17"/>
        <end position="42"/>
    </location>
</feature>
<reference evidence="2" key="1">
    <citation type="submission" date="2021-01" db="EMBL/GenBank/DDBJ databases">
        <authorList>
            <person name="Corre E."/>
            <person name="Pelletier E."/>
            <person name="Niang G."/>
            <person name="Scheremetjew M."/>
            <person name="Finn R."/>
            <person name="Kale V."/>
            <person name="Holt S."/>
            <person name="Cochrane G."/>
            <person name="Meng A."/>
            <person name="Brown T."/>
            <person name="Cohen L."/>
        </authorList>
    </citation>
    <scope>NUCLEOTIDE SEQUENCE</scope>
    <source>
        <strain evidence="2">S3</strain>
    </source>
</reference>
<organism evidence="2">
    <name type="scientific">Strombidium inclinatum</name>
    <dbReference type="NCBI Taxonomy" id="197538"/>
    <lineage>
        <taxon>Eukaryota</taxon>
        <taxon>Sar</taxon>
        <taxon>Alveolata</taxon>
        <taxon>Ciliophora</taxon>
        <taxon>Intramacronucleata</taxon>
        <taxon>Spirotrichea</taxon>
        <taxon>Oligotrichia</taxon>
        <taxon>Strombidiidae</taxon>
        <taxon>Strombidium</taxon>
    </lineage>
</organism>
<dbReference type="AlphaFoldDB" id="A0A7S3N1K8"/>
<proteinExistence type="predicted"/>
<dbReference type="EMBL" id="HBIH01025280">
    <property type="protein sequence ID" value="CAE0329484.1"/>
    <property type="molecule type" value="Transcribed_RNA"/>
</dbReference>
<name>A0A7S3N1K8_9SPIT</name>